<feature type="domain" description="Fork-head" evidence="3">
    <location>
        <begin position="159"/>
        <end position="242"/>
    </location>
</feature>
<reference evidence="4" key="1">
    <citation type="submission" date="2021-06" db="EMBL/GenBank/DDBJ databases">
        <title>Parelaphostrongylus tenuis whole genome reference sequence.</title>
        <authorList>
            <person name="Garwood T.J."/>
            <person name="Larsen P.A."/>
            <person name="Fountain-Jones N.M."/>
            <person name="Garbe J.R."/>
            <person name="Macchietto M.G."/>
            <person name="Kania S.A."/>
            <person name="Gerhold R.W."/>
            <person name="Richards J.E."/>
            <person name="Wolf T.M."/>
        </authorList>
    </citation>
    <scope>NUCLEOTIDE SEQUENCE</scope>
    <source>
        <strain evidence="4">MNPRO001-30</strain>
        <tissue evidence="4">Meninges</tissue>
    </source>
</reference>
<dbReference type="EMBL" id="JAHQIW010002982">
    <property type="protein sequence ID" value="KAJ1356968.1"/>
    <property type="molecule type" value="Genomic_DNA"/>
</dbReference>
<protein>
    <recommendedName>
        <fullName evidence="3">Fork-head domain-containing protein</fullName>
    </recommendedName>
</protein>
<dbReference type="GO" id="GO:0003700">
    <property type="term" value="F:DNA-binding transcription factor activity"/>
    <property type="evidence" value="ECO:0007669"/>
    <property type="project" value="InterPro"/>
</dbReference>
<dbReference type="GO" id="GO:0043565">
    <property type="term" value="F:sequence-specific DNA binding"/>
    <property type="evidence" value="ECO:0007669"/>
    <property type="project" value="InterPro"/>
</dbReference>
<gene>
    <name evidence="4" type="ORF">KIN20_014970</name>
</gene>
<dbReference type="PROSITE" id="PS50039">
    <property type="entry name" value="FORK_HEAD_3"/>
    <property type="match status" value="1"/>
</dbReference>
<feature type="DNA-binding region" description="Fork-head" evidence="2">
    <location>
        <begin position="159"/>
        <end position="242"/>
    </location>
</feature>
<comment type="caution">
    <text evidence="4">The sequence shown here is derived from an EMBL/GenBank/DDBJ whole genome shotgun (WGS) entry which is preliminary data.</text>
</comment>
<accession>A0AAD5QLX8</accession>
<dbReference type="SMART" id="SM00339">
    <property type="entry name" value="FH"/>
    <property type="match status" value="1"/>
</dbReference>
<evidence type="ECO:0000313" key="4">
    <source>
        <dbReference type="EMBL" id="KAJ1356968.1"/>
    </source>
</evidence>
<comment type="subcellular location">
    <subcellularLocation>
        <location evidence="2">Nucleus</location>
    </subcellularLocation>
</comment>
<proteinExistence type="predicted"/>
<dbReference type="GO" id="GO:0005634">
    <property type="term" value="C:nucleus"/>
    <property type="evidence" value="ECO:0007669"/>
    <property type="project" value="UniProtKB-SubCell"/>
</dbReference>
<dbReference type="Proteomes" id="UP001196413">
    <property type="component" value="Unassembled WGS sequence"/>
</dbReference>
<dbReference type="InterPro" id="IPR001766">
    <property type="entry name" value="Fork_head_dom"/>
</dbReference>
<dbReference type="AlphaFoldDB" id="A0AAD5QLX8"/>
<evidence type="ECO:0000256" key="1">
    <source>
        <dbReference type="ARBA" id="ARBA00023125"/>
    </source>
</evidence>
<dbReference type="InterPro" id="IPR036388">
    <property type="entry name" value="WH-like_DNA-bd_sf"/>
</dbReference>
<evidence type="ECO:0000313" key="5">
    <source>
        <dbReference type="Proteomes" id="UP001196413"/>
    </source>
</evidence>
<dbReference type="Gene3D" id="1.10.10.10">
    <property type="entry name" value="Winged helix-like DNA-binding domain superfamily/Winged helix DNA-binding domain"/>
    <property type="match status" value="1"/>
</dbReference>
<evidence type="ECO:0000256" key="2">
    <source>
        <dbReference type="PROSITE-ProRule" id="PRU00089"/>
    </source>
</evidence>
<keyword evidence="1 2" id="KW-0238">DNA-binding</keyword>
<sequence>MDDSMMSSSHEGGLSVLLSACAPPFTLDDDFGVGWDFLSDDKDEQNDSLCSLDSLANSPASHLTAESYPPSFYSQAPLKLDCESADTSFSTFLYDQLPSPLLGMPDPTMPIIDVDEQIFSVAVTPTRRSIVALNHSMLAKNSKCFSGENHRLSSRSVLHFPLTTVRKRSHDCSMNPSSAHGRHWRQSIRHCLMSSVMFVRVLTPNPRKDYLIMNEAGSWWTVHPDCEDACSEQVFRTGAAHRCPPNGSSELFRITKHKVDGTGEMLNRDIARGKYANKKIYVRRRHQERQKRHSVPSSSTFPQLSAKHSLFESSDIVAGNLQRGDHLVVDHEEEVIDFHPAPCISN</sequence>
<keyword evidence="5" id="KW-1185">Reference proteome</keyword>
<dbReference type="SUPFAM" id="SSF46785">
    <property type="entry name" value="Winged helix' DNA-binding domain"/>
    <property type="match status" value="1"/>
</dbReference>
<evidence type="ECO:0000259" key="3">
    <source>
        <dbReference type="PROSITE" id="PS50039"/>
    </source>
</evidence>
<name>A0AAD5QLX8_PARTN</name>
<keyword evidence="2" id="KW-0539">Nucleus</keyword>
<organism evidence="4 5">
    <name type="scientific">Parelaphostrongylus tenuis</name>
    <name type="common">Meningeal worm</name>
    <dbReference type="NCBI Taxonomy" id="148309"/>
    <lineage>
        <taxon>Eukaryota</taxon>
        <taxon>Metazoa</taxon>
        <taxon>Ecdysozoa</taxon>
        <taxon>Nematoda</taxon>
        <taxon>Chromadorea</taxon>
        <taxon>Rhabditida</taxon>
        <taxon>Rhabditina</taxon>
        <taxon>Rhabditomorpha</taxon>
        <taxon>Strongyloidea</taxon>
        <taxon>Metastrongylidae</taxon>
        <taxon>Parelaphostrongylus</taxon>
    </lineage>
</organism>
<dbReference type="InterPro" id="IPR036390">
    <property type="entry name" value="WH_DNA-bd_sf"/>
</dbReference>